<evidence type="ECO:0000313" key="2">
    <source>
        <dbReference type="EMBL" id="QOW42480.1"/>
    </source>
</evidence>
<dbReference type="InterPro" id="IPR015025">
    <property type="entry name" value="PoNi_C"/>
</dbReference>
<dbReference type="Pfam" id="PF08929">
    <property type="entry name" value="PoNi_C"/>
    <property type="match status" value="1"/>
</dbReference>
<proteinExistence type="predicted"/>
<accession>A0A7S6VPI5</accession>
<dbReference type="Gene3D" id="1.10.3920.10">
    <property type="entry name" value="PA2201 C-terminal domain-like"/>
    <property type="match status" value="1"/>
</dbReference>
<feature type="domain" description="PoNi C-terminal" evidence="1">
    <location>
        <begin position="176"/>
        <end position="284"/>
    </location>
</feature>
<reference evidence="2 3" key="1">
    <citation type="submission" date="2020-02" db="EMBL/GenBank/DDBJ databases">
        <title>Tigecycline-resistant Acinetobacter species from pigs and migratory birds.</title>
        <authorList>
            <person name="Chen C."/>
            <person name="Sun J."/>
            <person name="Liao X.-P."/>
            <person name="Liu Y.-H."/>
        </authorList>
    </citation>
    <scope>NUCLEOTIDE SEQUENCE [LARGE SCALE GENOMIC DNA]</scope>
    <source>
        <strain evidence="2 3">C15_T</strain>
    </source>
</reference>
<organism evidence="2 3">
    <name type="scientific">Acinetobacter indicus</name>
    <dbReference type="NCBI Taxonomy" id="756892"/>
    <lineage>
        <taxon>Bacteria</taxon>
        <taxon>Pseudomonadati</taxon>
        <taxon>Pseudomonadota</taxon>
        <taxon>Gammaproteobacteria</taxon>
        <taxon>Moraxellales</taxon>
        <taxon>Moraxellaceae</taxon>
        <taxon>Acinetobacter</taxon>
    </lineage>
</organism>
<evidence type="ECO:0000313" key="3">
    <source>
        <dbReference type="Proteomes" id="UP000593812"/>
    </source>
</evidence>
<protein>
    <submittedName>
        <fullName evidence="2">DUF1911 domain-containing protein</fullName>
    </submittedName>
</protein>
<dbReference type="EMBL" id="CP048654">
    <property type="protein sequence ID" value="QOW42480.1"/>
    <property type="molecule type" value="Genomic_DNA"/>
</dbReference>
<dbReference type="AlphaFoldDB" id="A0A7S6VPI5"/>
<dbReference type="RefSeq" id="WP_127800297.1">
    <property type="nucleotide sequence ID" value="NZ_CP044018.1"/>
</dbReference>
<dbReference type="SUPFAM" id="SSF140731">
    <property type="entry name" value="PA2201 C-terminal domain-like"/>
    <property type="match status" value="1"/>
</dbReference>
<dbReference type="Proteomes" id="UP000593812">
    <property type="component" value="Chromosome"/>
</dbReference>
<name>A0A7S6VPI5_9GAMM</name>
<sequence>MSTQVGDQEIDWQKWESLEIDNEISFRDEYLLIQDYHENFDELLNGLYAVVDGFSHYKNDSKFGGYIASGRRRIIDTLDLMSLQYSAGGDLNFIKELYPYLLHWAEEYAETSHLYNLSPDAGGRYVWHISLGTEDYWYIALRLICFGLLAGYADQMKRIMTIIDYTEATPEGQEKDGLIERLVAPFVTDRGIPPNDARRHLPYRKLIKVFDAAPEKRPAMMLQYLEDWYEASRREPYHDQHPQPDIRSGISYFGYWSWEAAAVTWLLDIDDTNYREHQFYPKDLVDFSKAQSEKVQTQDSVEKIKIKGGDKCPKTGYWTTPAQPNERQHFSKGEILPTLSEQDWGEVYWYFDGEEALLHKYVSI</sequence>
<evidence type="ECO:0000259" key="1">
    <source>
        <dbReference type="Pfam" id="PF08929"/>
    </source>
</evidence>
<gene>
    <name evidence="2" type="ORF">G0027_06215</name>
</gene>
<dbReference type="InterPro" id="IPR028983">
    <property type="entry name" value="PA2201-like_C"/>
</dbReference>